<evidence type="ECO:0000256" key="2">
    <source>
        <dbReference type="RuleBase" id="RU000363"/>
    </source>
</evidence>
<comment type="caution">
    <text evidence="3">The sequence shown here is derived from an EMBL/GenBank/DDBJ whole genome shotgun (WGS) entry which is preliminary data.</text>
</comment>
<dbReference type="GO" id="GO:0016616">
    <property type="term" value="F:oxidoreductase activity, acting on the CH-OH group of donors, NAD or NADP as acceptor"/>
    <property type="evidence" value="ECO:0007669"/>
    <property type="project" value="TreeGrafter"/>
</dbReference>
<keyword evidence="4" id="KW-1185">Reference proteome</keyword>
<dbReference type="EMBL" id="PKSG01000164">
    <property type="protein sequence ID" value="POR38190.1"/>
    <property type="molecule type" value="Genomic_DNA"/>
</dbReference>
<dbReference type="PRINTS" id="PR00081">
    <property type="entry name" value="GDHRDH"/>
</dbReference>
<dbReference type="CDD" id="cd05233">
    <property type="entry name" value="SDR_c"/>
    <property type="match status" value="1"/>
</dbReference>
<dbReference type="PRINTS" id="PR00080">
    <property type="entry name" value="SDRFAMILY"/>
</dbReference>
<evidence type="ECO:0000256" key="1">
    <source>
        <dbReference type="ARBA" id="ARBA00006484"/>
    </source>
</evidence>
<dbReference type="InterPro" id="IPR002347">
    <property type="entry name" value="SDR_fam"/>
</dbReference>
<dbReference type="InterPro" id="IPR036291">
    <property type="entry name" value="NAD(P)-bd_dom_sf"/>
</dbReference>
<dbReference type="SUPFAM" id="SSF51735">
    <property type="entry name" value="NAD(P)-binding Rossmann-fold domains"/>
    <property type="match status" value="1"/>
</dbReference>
<dbReference type="Proteomes" id="UP000237481">
    <property type="component" value="Unassembled WGS sequence"/>
</dbReference>
<dbReference type="AlphaFoldDB" id="A0A2S4L6Y4"/>
<evidence type="ECO:0000313" key="3">
    <source>
        <dbReference type="EMBL" id="POR38190.1"/>
    </source>
</evidence>
<dbReference type="Gene3D" id="3.40.50.720">
    <property type="entry name" value="NAD(P)-binding Rossmann-like Domain"/>
    <property type="match status" value="1"/>
</dbReference>
<evidence type="ECO:0008006" key="5">
    <source>
        <dbReference type="Google" id="ProtNLM"/>
    </source>
</evidence>
<dbReference type="OrthoDB" id="5840532at2759"/>
<dbReference type="Pfam" id="PF00106">
    <property type="entry name" value="adh_short"/>
    <property type="match status" value="1"/>
</dbReference>
<evidence type="ECO:0000313" key="4">
    <source>
        <dbReference type="Proteomes" id="UP000237481"/>
    </source>
</evidence>
<dbReference type="STRING" id="94208.A0A2S4L6Y4"/>
<name>A0A2S4L6Y4_9HYPO</name>
<comment type="similarity">
    <text evidence="1 2">Belongs to the short-chain dehydrogenases/reductases (SDR) family.</text>
</comment>
<protein>
    <recommendedName>
        <fullName evidence="5">Oxidoreductase</fullName>
    </recommendedName>
</protein>
<sequence>MTLLSQEGVAFITGAGGAVGRATALQFARDGVLKIAGVDISAEALEGTRESLSFQFPNVSFLSLVTDLLQANQVKEAVERTLSEFNRLDYAVNNAGIGQTLGLTADTTPEEFDKVIGVNLKGLWHCERLELQHMVSQSPLPSSSGLPGRVPCRGMIVNVDSILGLLAMPNLGLYNISKHGK</sequence>
<reference evidence="3 4" key="1">
    <citation type="submission" date="2018-01" db="EMBL/GenBank/DDBJ databases">
        <title>Harnessing the power of phylogenomics to disentangle the directionality and signatures of interkingdom host jumping in the parasitic fungal genus Tolypocladium.</title>
        <authorList>
            <person name="Quandt C.A."/>
            <person name="Patterson W."/>
            <person name="Spatafora J.W."/>
        </authorList>
    </citation>
    <scope>NUCLEOTIDE SEQUENCE [LARGE SCALE GENOMIC DNA]</scope>
    <source>
        <strain evidence="3 4">NRBC 100945</strain>
    </source>
</reference>
<proteinExistence type="inferred from homology"/>
<gene>
    <name evidence="3" type="ORF">TPAR_01609</name>
</gene>
<dbReference type="PANTHER" id="PTHR42760">
    <property type="entry name" value="SHORT-CHAIN DEHYDROGENASES/REDUCTASES FAMILY MEMBER"/>
    <property type="match status" value="1"/>
</dbReference>
<organism evidence="3 4">
    <name type="scientific">Tolypocladium paradoxum</name>
    <dbReference type="NCBI Taxonomy" id="94208"/>
    <lineage>
        <taxon>Eukaryota</taxon>
        <taxon>Fungi</taxon>
        <taxon>Dikarya</taxon>
        <taxon>Ascomycota</taxon>
        <taxon>Pezizomycotina</taxon>
        <taxon>Sordariomycetes</taxon>
        <taxon>Hypocreomycetidae</taxon>
        <taxon>Hypocreales</taxon>
        <taxon>Ophiocordycipitaceae</taxon>
        <taxon>Tolypocladium</taxon>
    </lineage>
</organism>
<accession>A0A2S4L6Y4</accession>